<protein>
    <submittedName>
        <fullName evidence="3">SAF domain-containing protein</fullName>
    </submittedName>
</protein>
<gene>
    <name evidence="3" type="ORF">ATL45_4769</name>
</gene>
<feature type="domain" description="SAF" evidence="2">
    <location>
        <begin position="63"/>
        <end position="126"/>
    </location>
</feature>
<dbReference type="SMART" id="SM00858">
    <property type="entry name" value="SAF"/>
    <property type="match status" value="1"/>
</dbReference>
<organism evidence="3 4">
    <name type="scientific">Saccharopolyspora antimicrobica</name>
    <dbReference type="NCBI Taxonomy" id="455193"/>
    <lineage>
        <taxon>Bacteria</taxon>
        <taxon>Bacillati</taxon>
        <taxon>Actinomycetota</taxon>
        <taxon>Actinomycetes</taxon>
        <taxon>Pseudonocardiales</taxon>
        <taxon>Pseudonocardiaceae</taxon>
        <taxon>Saccharopolyspora</taxon>
    </lineage>
</organism>
<dbReference type="InterPro" id="IPR013974">
    <property type="entry name" value="SAF"/>
</dbReference>
<sequence>MSTTGIFAVATPTSVDDKERVGEARAVRVPRQRRWWLLVLSFALILASVGATFGLVSAAWDREPILQLVRDVPWGQRIRDTDVTTVELPTDARKFGVADVDRGLVVGQTAAVPLQAGQLVALSDVTAQLVPARGQRVIGIRLLPGRYPARGLAPSDPVEVVGLSSSGVTETVPGEAVFQARVVAMSPPDTEGAVVVDLLIDTSAADAAHAAAAGGALVTLLGPAR</sequence>
<keyword evidence="1" id="KW-0472">Membrane</keyword>
<feature type="transmembrane region" description="Helical" evidence="1">
    <location>
        <begin position="35"/>
        <end position="60"/>
    </location>
</feature>
<dbReference type="RefSeq" id="WP_093153635.1">
    <property type="nucleotide sequence ID" value="NZ_FOUP01000006.1"/>
</dbReference>
<keyword evidence="1" id="KW-1133">Transmembrane helix</keyword>
<reference evidence="3 4" key="1">
    <citation type="submission" date="2018-10" db="EMBL/GenBank/DDBJ databases">
        <title>Sequencing the genomes of 1000 actinobacteria strains.</title>
        <authorList>
            <person name="Klenk H.-P."/>
        </authorList>
    </citation>
    <scope>NUCLEOTIDE SEQUENCE [LARGE SCALE GENOMIC DNA]</scope>
    <source>
        <strain evidence="3 4">DSM 45119</strain>
    </source>
</reference>
<comment type="caution">
    <text evidence="3">The sequence shown here is derived from an EMBL/GenBank/DDBJ whole genome shotgun (WGS) entry which is preliminary data.</text>
</comment>
<evidence type="ECO:0000256" key="1">
    <source>
        <dbReference type="SAM" id="Phobius"/>
    </source>
</evidence>
<evidence type="ECO:0000259" key="2">
    <source>
        <dbReference type="SMART" id="SM00858"/>
    </source>
</evidence>
<evidence type="ECO:0000313" key="4">
    <source>
        <dbReference type="Proteomes" id="UP000270697"/>
    </source>
</evidence>
<dbReference type="CDD" id="cd11614">
    <property type="entry name" value="SAF_CpaB_FlgA_like"/>
    <property type="match status" value="1"/>
</dbReference>
<keyword evidence="4" id="KW-1185">Reference proteome</keyword>
<evidence type="ECO:0000313" key="3">
    <source>
        <dbReference type="EMBL" id="RKT86402.1"/>
    </source>
</evidence>
<dbReference type="Proteomes" id="UP000270697">
    <property type="component" value="Unassembled WGS sequence"/>
</dbReference>
<proteinExistence type="predicted"/>
<dbReference type="Pfam" id="PF08666">
    <property type="entry name" value="SAF"/>
    <property type="match status" value="1"/>
</dbReference>
<dbReference type="EMBL" id="RBXX01000002">
    <property type="protein sequence ID" value="RKT86402.1"/>
    <property type="molecule type" value="Genomic_DNA"/>
</dbReference>
<accession>A0ABX9THC3</accession>
<keyword evidence="1" id="KW-0812">Transmembrane</keyword>
<name>A0ABX9THC3_9PSEU</name>